<dbReference type="GO" id="GO:0005634">
    <property type="term" value="C:nucleus"/>
    <property type="evidence" value="ECO:0007669"/>
    <property type="project" value="UniProtKB-SubCell"/>
</dbReference>
<gene>
    <name evidence="5" type="ORF">DNTS_016607</name>
</gene>
<dbReference type="EMBL" id="SRMA01025228">
    <property type="protein sequence ID" value="TRY97425.1"/>
    <property type="molecule type" value="Genomic_DNA"/>
</dbReference>
<dbReference type="PANTHER" id="PTHR45781:SF5">
    <property type="entry name" value="TOX HIGH MOBILITY GROUP BOX FAMILY MEMBER 2"/>
    <property type="match status" value="1"/>
</dbReference>
<evidence type="ECO:0000256" key="4">
    <source>
        <dbReference type="SAM" id="MobiDB-lite"/>
    </source>
</evidence>
<dbReference type="STRING" id="623744.A0A553R5H8"/>
<evidence type="ECO:0000256" key="1">
    <source>
        <dbReference type="ARBA" id="ARBA00004123"/>
    </source>
</evidence>
<accession>A0A553R5H8</accession>
<keyword evidence="6" id="KW-1185">Reference proteome</keyword>
<name>A0A553R5H8_9TELE</name>
<keyword evidence="3" id="KW-0539">Nucleus</keyword>
<feature type="region of interest" description="Disordered" evidence="4">
    <location>
        <begin position="41"/>
        <end position="85"/>
    </location>
</feature>
<evidence type="ECO:0000313" key="5">
    <source>
        <dbReference type="EMBL" id="TRY97425.1"/>
    </source>
</evidence>
<evidence type="ECO:0000256" key="3">
    <source>
        <dbReference type="ARBA" id="ARBA00023242"/>
    </source>
</evidence>
<keyword evidence="2" id="KW-0238">DNA-binding</keyword>
<comment type="subcellular location">
    <subcellularLocation>
        <location evidence="1">Nucleus</location>
    </subcellularLocation>
</comment>
<proteinExistence type="predicted"/>
<comment type="caution">
    <text evidence="5">The sequence shown here is derived from an EMBL/GenBank/DDBJ whole genome shotgun (WGS) entry which is preliminary data.</text>
</comment>
<dbReference type="GO" id="GO:0006357">
    <property type="term" value="P:regulation of transcription by RNA polymerase II"/>
    <property type="evidence" value="ECO:0007669"/>
    <property type="project" value="TreeGrafter"/>
</dbReference>
<dbReference type="GO" id="GO:0031490">
    <property type="term" value="F:chromatin DNA binding"/>
    <property type="evidence" value="ECO:0007669"/>
    <property type="project" value="TreeGrafter"/>
</dbReference>
<evidence type="ECO:0000256" key="2">
    <source>
        <dbReference type="ARBA" id="ARBA00023125"/>
    </source>
</evidence>
<dbReference type="PANTHER" id="PTHR45781">
    <property type="entry name" value="AGAP000281-PA"/>
    <property type="match status" value="1"/>
</dbReference>
<sequence length="218" mass="23407">MQSNVTLVSAAVQLSTIARVHARDSGLHAKLRKLLIIPSRAQTSASSARPKTPRRSSLKCVDVSYSGQGGGSGSTGGGGDEDYEIPPITPPNHPEPPLLHLMDPESSYLCHSIPHNGLLNPYSYPELPALMMSNMLAQDGHLLSGQMPTIEEHHEEHEAALSRMFLLLYQTPAPVSPGLYGSSSQGASKLEAFPPQLHGARMQILVLSRASDALELDF</sequence>
<organism evidence="5 6">
    <name type="scientific">Danionella cerebrum</name>
    <dbReference type="NCBI Taxonomy" id="2873325"/>
    <lineage>
        <taxon>Eukaryota</taxon>
        <taxon>Metazoa</taxon>
        <taxon>Chordata</taxon>
        <taxon>Craniata</taxon>
        <taxon>Vertebrata</taxon>
        <taxon>Euteleostomi</taxon>
        <taxon>Actinopterygii</taxon>
        <taxon>Neopterygii</taxon>
        <taxon>Teleostei</taxon>
        <taxon>Ostariophysi</taxon>
        <taxon>Cypriniformes</taxon>
        <taxon>Danionidae</taxon>
        <taxon>Danioninae</taxon>
        <taxon>Danionella</taxon>
    </lineage>
</organism>
<protein>
    <submittedName>
        <fullName evidence="5">Uncharacterized protein</fullName>
    </submittedName>
</protein>
<evidence type="ECO:0000313" key="6">
    <source>
        <dbReference type="Proteomes" id="UP000316079"/>
    </source>
</evidence>
<dbReference type="InterPro" id="IPR051365">
    <property type="entry name" value="TOX_HMG-box_domain"/>
</dbReference>
<dbReference type="OrthoDB" id="10027956at2759"/>
<dbReference type="Proteomes" id="UP000316079">
    <property type="component" value="Unassembled WGS sequence"/>
</dbReference>
<dbReference type="AlphaFoldDB" id="A0A553R5H8"/>
<reference evidence="5 6" key="1">
    <citation type="journal article" date="2019" name="Sci. Data">
        <title>Hybrid genome assembly and annotation of Danionella translucida.</title>
        <authorList>
            <person name="Kadobianskyi M."/>
            <person name="Schulze L."/>
            <person name="Schuelke M."/>
            <person name="Judkewitz B."/>
        </authorList>
    </citation>
    <scope>NUCLEOTIDE SEQUENCE [LARGE SCALE GENOMIC DNA]</scope>
    <source>
        <strain evidence="5 6">Bolton</strain>
    </source>
</reference>
<feature type="compositionally biased region" description="Gly residues" evidence="4">
    <location>
        <begin position="67"/>
        <end position="78"/>
    </location>
</feature>